<dbReference type="AlphaFoldDB" id="A0A6A4G1V6"/>
<evidence type="ECO:0000313" key="2">
    <source>
        <dbReference type="EMBL" id="KAE9047422.1"/>
    </source>
</evidence>
<dbReference type="Proteomes" id="UP000435112">
    <property type="component" value="Unassembled WGS sequence"/>
</dbReference>
<evidence type="ECO:0000313" key="5">
    <source>
        <dbReference type="Proteomes" id="UP000429607"/>
    </source>
</evidence>
<name>A0A6A4G1V6_9STRA</name>
<dbReference type="EMBL" id="QXFT01000065">
    <property type="protein sequence ID" value="KAE9356789.1"/>
    <property type="molecule type" value="Genomic_DNA"/>
</dbReference>
<accession>A0A6A4G1V6</accession>
<keyword evidence="6" id="KW-1185">Reference proteome</keyword>
<keyword evidence="1" id="KW-0732">Signal</keyword>
<dbReference type="Proteomes" id="UP000434957">
    <property type="component" value="Unassembled WGS sequence"/>
</dbReference>
<dbReference type="EMBL" id="QXFV01000024">
    <property type="protein sequence ID" value="KAE9052054.1"/>
    <property type="molecule type" value="Genomic_DNA"/>
</dbReference>
<evidence type="ECO:0000313" key="6">
    <source>
        <dbReference type="Proteomes" id="UP000434957"/>
    </source>
</evidence>
<evidence type="ECO:0008006" key="8">
    <source>
        <dbReference type="Google" id="ProtNLM"/>
    </source>
</evidence>
<evidence type="ECO:0000313" key="7">
    <source>
        <dbReference type="Proteomes" id="UP000435112"/>
    </source>
</evidence>
<dbReference type="Proteomes" id="UP000429607">
    <property type="component" value="Unassembled WGS sequence"/>
</dbReference>
<gene>
    <name evidence="3" type="ORF">PR001_g877</name>
    <name evidence="2" type="ORF">PR002_g1052</name>
    <name evidence="4" type="ORF">PR003_g2136</name>
</gene>
<dbReference type="EMBL" id="QXFU01000028">
    <property type="protein sequence ID" value="KAE9047422.1"/>
    <property type="molecule type" value="Genomic_DNA"/>
</dbReference>
<feature type="signal peptide" evidence="1">
    <location>
        <begin position="1"/>
        <end position="21"/>
    </location>
</feature>
<comment type="caution">
    <text evidence="4">The sequence shown here is derived from an EMBL/GenBank/DDBJ whole genome shotgun (WGS) entry which is preliminary data.</text>
</comment>
<sequence length="71" mass="8075">MNASFVTKALLAVVAPFECTSIPVDVAFHRDEHVNRADVAERFLRFDNGFRVSLHAAVCDCNKHLFRQRSK</sequence>
<protein>
    <recommendedName>
        <fullName evidence="8">Secreted protein</fullName>
    </recommendedName>
</protein>
<evidence type="ECO:0000256" key="1">
    <source>
        <dbReference type="SAM" id="SignalP"/>
    </source>
</evidence>
<evidence type="ECO:0000313" key="3">
    <source>
        <dbReference type="EMBL" id="KAE9052054.1"/>
    </source>
</evidence>
<evidence type="ECO:0000313" key="4">
    <source>
        <dbReference type="EMBL" id="KAE9356789.1"/>
    </source>
</evidence>
<reference evidence="4 6" key="1">
    <citation type="submission" date="2018-08" db="EMBL/GenBank/DDBJ databases">
        <title>Genomic investigation of the strawberry pathogen Phytophthora fragariae indicates pathogenicity is determined by transcriptional variation in three key races.</title>
        <authorList>
            <person name="Adams T.M."/>
            <person name="Armitage A.D."/>
            <person name="Sobczyk M.K."/>
            <person name="Bates H.J."/>
            <person name="Dunwell J.M."/>
            <person name="Nellist C.F."/>
            <person name="Harrison R.J."/>
        </authorList>
    </citation>
    <scope>NUCLEOTIDE SEQUENCE [LARGE SCALE GENOMIC DNA]</scope>
    <source>
        <strain evidence="3 5">SCRP249</strain>
        <strain evidence="2 7">SCRP324</strain>
        <strain evidence="4 6">SCRP333</strain>
    </source>
</reference>
<proteinExistence type="predicted"/>
<feature type="chain" id="PRO_5036381420" description="Secreted protein" evidence="1">
    <location>
        <begin position="22"/>
        <end position="71"/>
    </location>
</feature>
<organism evidence="4 6">
    <name type="scientific">Phytophthora rubi</name>
    <dbReference type="NCBI Taxonomy" id="129364"/>
    <lineage>
        <taxon>Eukaryota</taxon>
        <taxon>Sar</taxon>
        <taxon>Stramenopiles</taxon>
        <taxon>Oomycota</taxon>
        <taxon>Peronosporomycetes</taxon>
        <taxon>Peronosporales</taxon>
        <taxon>Peronosporaceae</taxon>
        <taxon>Phytophthora</taxon>
    </lineage>
</organism>